<accession>A0A4Y9Z4N3</accession>
<dbReference type="Proteomes" id="UP000298327">
    <property type="component" value="Unassembled WGS sequence"/>
</dbReference>
<protein>
    <submittedName>
        <fullName evidence="1">Uncharacterized protein</fullName>
    </submittedName>
</protein>
<evidence type="ECO:0000313" key="2">
    <source>
        <dbReference type="Proteomes" id="UP000298327"/>
    </source>
</evidence>
<keyword evidence="2" id="KW-1185">Reference proteome</keyword>
<evidence type="ECO:0000313" key="1">
    <source>
        <dbReference type="EMBL" id="TFY69816.1"/>
    </source>
</evidence>
<dbReference type="EMBL" id="SEOQ01000127">
    <property type="protein sequence ID" value="TFY69816.1"/>
    <property type="molecule type" value="Genomic_DNA"/>
</dbReference>
<dbReference type="AlphaFoldDB" id="A0A4Y9Z4N3"/>
<organism evidence="1 2">
    <name type="scientific">Dentipellis fragilis</name>
    <dbReference type="NCBI Taxonomy" id="205917"/>
    <lineage>
        <taxon>Eukaryota</taxon>
        <taxon>Fungi</taxon>
        <taxon>Dikarya</taxon>
        <taxon>Basidiomycota</taxon>
        <taxon>Agaricomycotina</taxon>
        <taxon>Agaricomycetes</taxon>
        <taxon>Russulales</taxon>
        <taxon>Hericiaceae</taxon>
        <taxon>Dentipellis</taxon>
    </lineage>
</organism>
<dbReference type="STRING" id="205917.A0A4Y9Z4N3"/>
<comment type="caution">
    <text evidence="1">The sequence shown here is derived from an EMBL/GenBank/DDBJ whole genome shotgun (WGS) entry which is preliminary data.</text>
</comment>
<reference evidence="1 2" key="1">
    <citation type="submission" date="2019-02" db="EMBL/GenBank/DDBJ databases">
        <title>Genome sequencing of the rare red list fungi Dentipellis fragilis.</title>
        <authorList>
            <person name="Buettner E."/>
            <person name="Kellner H."/>
        </authorList>
    </citation>
    <scope>NUCLEOTIDE SEQUENCE [LARGE SCALE GENOMIC DNA]</scope>
    <source>
        <strain evidence="1 2">DSM 105465</strain>
    </source>
</reference>
<sequence length="139" mass="14738">MSTSQLPVEPLPQPLTPHIQDTFDAYSYRRVLHSEAPGIRRHQSASAYSSATASAVLRSSTPPPATTFLLSLTMPLPVFKTAVANAGRRAALRPSVGVAAFRSLHTTLPARAPAPEPLPSSTTSATHPITEIATIVYVV</sequence>
<name>A0A4Y9Z4N3_9AGAM</name>
<gene>
    <name evidence="1" type="ORF">EVG20_g2999</name>
</gene>
<proteinExistence type="predicted"/>